<proteinExistence type="predicted"/>
<evidence type="ECO:0000313" key="2">
    <source>
        <dbReference type="EMBL" id="WXK91934.1"/>
    </source>
</evidence>
<keyword evidence="1" id="KW-0812">Transmembrane</keyword>
<feature type="transmembrane region" description="Helical" evidence="1">
    <location>
        <begin position="21"/>
        <end position="38"/>
    </location>
</feature>
<name>A0ABZ2R0G4_9MICC</name>
<reference evidence="2 3" key="1">
    <citation type="submission" date="2024-03" db="EMBL/GenBank/DDBJ databases">
        <title>Rhodococcus navarretei sp. nov. and Pseudarthrobacter quantumdoti sp. nov., two new species with the ability to biosynthesize Quantum Dots isolated from soil samples at Union Glacier, Antarctica.</title>
        <authorList>
            <person name="Vargas M."/>
        </authorList>
    </citation>
    <scope>NUCLEOTIDE SEQUENCE [LARGE SCALE GENOMIC DNA]</scope>
    <source>
        <strain evidence="2 3">RC-2-3</strain>
    </source>
</reference>
<keyword evidence="1" id="KW-0472">Membrane</keyword>
<keyword evidence="3" id="KW-1185">Reference proteome</keyword>
<accession>A0ABZ2R0G4</accession>
<dbReference type="Proteomes" id="UP001623384">
    <property type="component" value="Chromosome"/>
</dbReference>
<gene>
    <name evidence="2" type="ORF">WHH00_12650</name>
</gene>
<keyword evidence="1" id="KW-1133">Transmembrane helix</keyword>
<organism evidence="2 3">
    <name type="scientific">Pseudarthrobacter quantipunctorum</name>
    <dbReference type="NCBI Taxonomy" id="3128980"/>
    <lineage>
        <taxon>Bacteria</taxon>
        <taxon>Bacillati</taxon>
        <taxon>Actinomycetota</taxon>
        <taxon>Actinomycetes</taxon>
        <taxon>Micrococcales</taxon>
        <taxon>Micrococcaceae</taxon>
        <taxon>Pseudarthrobacter</taxon>
    </lineage>
</organism>
<dbReference type="InterPro" id="IPR050445">
    <property type="entry name" value="Bact_polysacc_biosynth/exp"/>
</dbReference>
<dbReference type="RefSeq" id="WP_406633250.1">
    <property type="nucleotide sequence ID" value="NZ_CP148033.1"/>
</dbReference>
<evidence type="ECO:0000256" key="1">
    <source>
        <dbReference type="SAM" id="Phobius"/>
    </source>
</evidence>
<dbReference type="PANTHER" id="PTHR32309:SF31">
    <property type="entry name" value="CAPSULAR EXOPOLYSACCHARIDE FAMILY"/>
    <property type="match status" value="1"/>
</dbReference>
<sequence length="528" mass="55238">MTDSWSVWHEAKQLLRMHWRVIVSVMILGGLVGAGFALRNPVNYTARAELVTGNYSLPEEVAVQPAIDKAGALGLELPAETQARIVASPKIVDVAADALHLDEAGRIGLLSNVKASATTDNSLSISVKGATPEAAAASVNAVATAYLQYRADIGRAEMNALAQRAHTAARDSLDSAAALDEPLRTAQASNAGYAASILAKREELERAARAAESIAAALDVAVQSFNGGGALVRPGTPEDVDESLSPPMFVILGLVVGLLAGLAFTVIRRQISDRIMDRRDISRATGLAEIFELDGKRDIAAVGQLLLRSVAQSSSQLGVPYEQVAVRPLTPSRFGAAGLLALAAGGQGDLKSVAVVALPEDTGAEMSRLMGNRTSAPLNALTGQDLASVNSEIGCTAAAVFGTTPAPGGTYDLLLLATGPHFDAAGRHNTLPAGFSGPTVLVVHRKRDRVQDLEQALDELNAANLPVVAILFAEAEKGSTGKRHLGSLAGVERSWKTTGMARIDRLRGTPARRWGWAENQRATTGSQP</sequence>
<protein>
    <recommendedName>
        <fullName evidence="4">Polysaccharide chain length determinant N-terminal domain-containing protein</fullName>
    </recommendedName>
</protein>
<feature type="transmembrane region" description="Helical" evidence="1">
    <location>
        <begin position="248"/>
        <end position="267"/>
    </location>
</feature>
<evidence type="ECO:0000313" key="3">
    <source>
        <dbReference type="Proteomes" id="UP001623384"/>
    </source>
</evidence>
<evidence type="ECO:0008006" key="4">
    <source>
        <dbReference type="Google" id="ProtNLM"/>
    </source>
</evidence>
<dbReference type="PANTHER" id="PTHR32309">
    <property type="entry name" value="TYROSINE-PROTEIN KINASE"/>
    <property type="match status" value="1"/>
</dbReference>
<dbReference type="EMBL" id="CP148033">
    <property type="protein sequence ID" value="WXK91934.1"/>
    <property type="molecule type" value="Genomic_DNA"/>
</dbReference>